<dbReference type="NCBIfam" id="TIGR00790">
    <property type="entry name" value="fnt"/>
    <property type="match status" value="1"/>
</dbReference>
<comment type="caution">
    <text evidence="7">The sequence shown here is derived from an EMBL/GenBank/DDBJ whole genome shotgun (WGS) entry which is preliminary data.</text>
</comment>
<dbReference type="Gene3D" id="1.20.1080.10">
    <property type="entry name" value="Glycerol uptake facilitator protein"/>
    <property type="match status" value="1"/>
</dbReference>
<dbReference type="InterPro" id="IPR024002">
    <property type="entry name" value="For/NO2_transpt_CS"/>
</dbReference>
<comment type="similarity">
    <text evidence="5">Belongs to the FNT transporter (TC 1.A.16) family.</text>
</comment>
<evidence type="ECO:0000313" key="7">
    <source>
        <dbReference type="EMBL" id="RJG23978.1"/>
    </source>
</evidence>
<dbReference type="AlphaFoldDB" id="A0A3A3GMI3"/>
<gene>
    <name evidence="7" type="ORF">DQX05_11075</name>
</gene>
<dbReference type="GO" id="GO:0015499">
    <property type="term" value="F:formate transmembrane transporter activity"/>
    <property type="evidence" value="ECO:0007669"/>
    <property type="project" value="TreeGrafter"/>
</dbReference>
<dbReference type="OrthoDB" id="9786493at2"/>
<feature type="transmembrane region" description="Helical" evidence="6">
    <location>
        <begin position="59"/>
        <end position="84"/>
    </location>
</feature>
<evidence type="ECO:0000313" key="8">
    <source>
        <dbReference type="Proteomes" id="UP000266177"/>
    </source>
</evidence>
<comment type="subcellular location">
    <subcellularLocation>
        <location evidence="1">Membrane</location>
        <topology evidence="1">Multi-pass membrane protein</topology>
    </subcellularLocation>
</comment>
<evidence type="ECO:0000256" key="4">
    <source>
        <dbReference type="ARBA" id="ARBA00023136"/>
    </source>
</evidence>
<reference evidence="7 8" key="1">
    <citation type="submission" date="2018-09" db="EMBL/GenBank/DDBJ databases">
        <title>Paenibacillus SK2017-BO5.</title>
        <authorList>
            <person name="Piskunova J.V."/>
            <person name="Dubiley S.A."/>
            <person name="Severinov K.V."/>
        </authorList>
    </citation>
    <scope>NUCLEOTIDE SEQUENCE [LARGE SCALE GENOMIC DNA]</scope>
    <source>
        <strain evidence="7 8">BO5</strain>
    </source>
</reference>
<evidence type="ECO:0000256" key="1">
    <source>
        <dbReference type="ARBA" id="ARBA00004141"/>
    </source>
</evidence>
<evidence type="ECO:0000256" key="6">
    <source>
        <dbReference type="SAM" id="Phobius"/>
    </source>
</evidence>
<feature type="transmembrane region" description="Helical" evidence="6">
    <location>
        <begin position="156"/>
        <end position="174"/>
    </location>
</feature>
<protein>
    <submittedName>
        <fullName evidence="7">Formate/nitrite transporter family protein</fullName>
    </submittedName>
</protein>
<dbReference type="InterPro" id="IPR000292">
    <property type="entry name" value="For/NO2_transpt"/>
</dbReference>
<accession>A0A3A3GMI3</accession>
<feature type="transmembrane region" description="Helical" evidence="6">
    <location>
        <begin position="227"/>
        <end position="253"/>
    </location>
</feature>
<proteinExistence type="inferred from homology"/>
<dbReference type="PANTHER" id="PTHR30520:SF8">
    <property type="entry name" value="NITRITE TRANSPORTER NIRC"/>
    <property type="match status" value="1"/>
</dbReference>
<dbReference type="PANTHER" id="PTHR30520">
    <property type="entry name" value="FORMATE TRANSPORTER-RELATED"/>
    <property type="match status" value="1"/>
</dbReference>
<dbReference type="RefSeq" id="WP_119793529.1">
    <property type="nucleotide sequence ID" value="NZ_QYZD01000008.1"/>
</dbReference>
<evidence type="ECO:0000256" key="2">
    <source>
        <dbReference type="ARBA" id="ARBA00022692"/>
    </source>
</evidence>
<dbReference type="EMBL" id="QYZD01000008">
    <property type="protein sequence ID" value="RJG23978.1"/>
    <property type="molecule type" value="Genomic_DNA"/>
</dbReference>
<sequence>MFKGSLEAVNEAVEAKKKLMQSGLLRYIVSAMLAGAYVGFGIMLIFTVGGSFKAAGSPAVPLVMGMSFGIALTLVIFAGSELFTGNNMLFTVSSLSGRTPWRMTWANWCIVFLGNLLGAVLFSLLIQGSGVFGAAPADHLLFTAAATKMKLPIDQLFFRGILCNWLVCLAIWTAMRAKEEIAKLVLIWWMLYAFIATGFEHSVANMSLLTTALLLPQHPETVTIAGWLHNMIPVTLGNIVGGAIFVGMAYWFISPVRKGQ</sequence>
<dbReference type="PROSITE" id="PS01006">
    <property type="entry name" value="FORMATE_NITRITE_TP_2"/>
    <property type="match status" value="1"/>
</dbReference>
<keyword evidence="4 6" id="KW-0472">Membrane</keyword>
<evidence type="ECO:0000256" key="3">
    <source>
        <dbReference type="ARBA" id="ARBA00022989"/>
    </source>
</evidence>
<feature type="transmembrane region" description="Helical" evidence="6">
    <location>
        <begin position="105"/>
        <end position="126"/>
    </location>
</feature>
<dbReference type="Proteomes" id="UP000266177">
    <property type="component" value="Unassembled WGS sequence"/>
</dbReference>
<evidence type="ECO:0000256" key="5">
    <source>
        <dbReference type="ARBA" id="ARBA00049660"/>
    </source>
</evidence>
<dbReference type="Pfam" id="PF01226">
    <property type="entry name" value="Form_Nir_trans"/>
    <property type="match status" value="1"/>
</dbReference>
<keyword evidence="3 6" id="KW-1133">Transmembrane helix</keyword>
<feature type="transmembrane region" description="Helical" evidence="6">
    <location>
        <begin position="186"/>
        <end position="215"/>
    </location>
</feature>
<name>A0A3A3GMI3_PANTH</name>
<dbReference type="GO" id="GO:0005886">
    <property type="term" value="C:plasma membrane"/>
    <property type="evidence" value="ECO:0007669"/>
    <property type="project" value="TreeGrafter"/>
</dbReference>
<keyword evidence="2 6" id="KW-0812">Transmembrane</keyword>
<dbReference type="InterPro" id="IPR023271">
    <property type="entry name" value="Aquaporin-like"/>
</dbReference>
<organism evidence="7 8">
    <name type="scientific">Paenibacillus thiaminolyticus</name>
    <name type="common">Bacillus thiaminolyticus</name>
    <dbReference type="NCBI Taxonomy" id="49283"/>
    <lineage>
        <taxon>Bacteria</taxon>
        <taxon>Bacillati</taxon>
        <taxon>Bacillota</taxon>
        <taxon>Bacilli</taxon>
        <taxon>Bacillales</taxon>
        <taxon>Paenibacillaceae</taxon>
        <taxon>Paenibacillus</taxon>
    </lineage>
</organism>
<feature type="transmembrane region" description="Helical" evidence="6">
    <location>
        <begin position="24"/>
        <end position="47"/>
    </location>
</feature>